<keyword evidence="6" id="KW-0325">Glycoprotein</keyword>
<keyword evidence="3 6" id="KW-0489">Methyltransferase</keyword>
<dbReference type="EC" id="2.1.1.-" evidence="6"/>
<evidence type="ECO:0000313" key="7">
    <source>
        <dbReference type="EMBL" id="KAF6170164.1"/>
    </source>
</evidence>
<dbReference type="Pfam" id="PF03141">
    <property type="entry name" value="Methyltransf_29"/>
    <property type="match status" value="1"/>
</dbReference>
<keyword evidence="8" id="KW-1185">Reference proteome</keyword>
<keyword evidence="4 6" id="KW-0735">Signal-anchor</keyword>
<organism evidence="7 8">
    <name type="scientific">Kingdonia uniflora</name>
    <dbReference type="NCBI Taxonomy" id="39325"/>
    <lineage>
        <taxon>Eukaryota</taxon>
        <taxon>Viridiplantae</taxon>
        <taxon>Streptophyta</taxon>
        <taxon>Embryophyta</taxon>
        <taxon>Tracheophyta</taxon>
        <taxon>Spermatophyta</taxon>
        <taxon>Magnoliopsida</taxon>
        <taxon>Ranunculales</taxon>
        <taxon>Circaeasteraceae</taxon>
        <taxon>Kingdonia</taxon>
    </lineage>
</organism>
<sequence length="185" mass="20911">MGMLTFVCFIFEDYRSRLNGQEAGMKNGKQTYLILTLHKRSLIKTRWLSKMLNVSKNNLNNEGSIRTVLDVGCGVASFGAYLLSFNIIAMSVAPNDMHQNQIQFSLERGIPTYLGVLEYSCNGVESDDDPDVALEVPMEACIRPYSDHLLDAEYAVSWSVYQVWGISMMHEMPHPEFENLDIISS</sequence>
<dbReference type="GO" id="GO:0032259">
    <property type="term" value="P:methylation"/>
    <property type="evidence" value="ECO:0007669"/>
    <property type="project" value="UniProtKB-KW"/>
</dbReference>
<evidence type="ECO:0000313" key="8">
    <source>
        <dbReference type="Proteomes" id="UP000541444"/>
    </source>
</evidence>
<dbReference type="OrthoDB" id="1909352at2759"/>
<evidence type="ECO:0000256" key="2">
    <source>
        <dbReference type="ARBA" id="ARBA00008361"/>
    </source>
</evidence>
<evidence type="ECO:0000256" key="5">
    <source>
        <dbReference type="ARBA" id="ARBA00037847"/>
    </source>
</evidence>
<keyword evidence="4 6" id="KW-0812">Transmembrane</keyword>
<evidence type="ECO:0000256" key="6">
    <source>
        <dbReference type="RuleBase" id="RU366043"/>
    </source>
</evidence>
<proteinExistence type="inferred from homology"/>
<dbReference type="Proteomes" id="UP000541444">
    <property type="component" value="Unassembled WGS sequence"/>
</dbReference>
<evidence type="ECO:0000256" key="3">
    <source>
        <dbReference type="ARBA" id="ARBA00022603"/>
    </source>
</evidence>
<evidence type="ECO:0000256" key="4">
    <source>
        <dbReference type="ARBA" id="ARBA00022968"/>
    </source>
</evidence>
<gene>
    <name evidence="7" type="ORF">GIB67_038697</name>
</gene>
<dbReference type="InterPro" id="IPR029063">
    <property type="entry name" value="SAM-dependent_MTases_sf"/>
</dbReference>
<dbReference type="SUPFAM" id="SSF53335">
    <property type="entry name" value="S-adenosyl-L-methionine-dependent methyltransferases"/>
    <property type="match status" value="1"/>
</dbReference>
<reference evidence="7 8" key="1">
    <citation type="journal article" date="2020" name="IScience">
        <title>Genome Sequencing of the Endangered Kingdonia uniflora (Circaeasteraceae, Ranunculales) Reveals Potential Mechanisms of Evolutionary Specialization.</title>
        <authorList>
            <person name="Sun Y."/>
            <person name="Deng T."/>
            <person name="Zhang A."/>
            <person name="Moore M.J."/>
            <person name="Landis J.B."/>
            <person name="Lin N."/>
            <person name="Zhang H."/>
            <person name="Zhang X."/>
            <person name="Huang J."/>
            <person name="Zhang X."/>
            <person name="Sun H."/>
            <person name="Wang H."/>
        </authorList>
    </citation>
    <scope>NUCLEOTIDE SEQUENCE [LARGE SCALE GENOMIC DNA]</scope>
    <source>
        <strain evidence="7">TB1705</strain>
        <tissue evidence="7">Leaf</tissue>
    </source>
</reference>
<dbReference type="GO" id="GO:0005802">
    <property type="term" value="C:trans-Golgi network"/>
    <property type="evidence" value="ECO:0007669"/>
    <property type="project" value="TreeGrafter"/>
</dbReference>
<keyword evidence="6" id="KW-0808">Transferase</keyword>
<dbReference type="GO" id="GO:0005768">
    <property type="term" value="C:endosome"/>
    <property type="evidence" value="ECO:0007669"/>
    <property type="project" value="TreeGrafter"/>
</dbReference>
<dbReference type="GO" id="GO:0008168">
    <property type="term" value="F:methyltransferase activity"/>
    <property type="evidence" value="ECO:0007669"/>
    <property type="project" value="UniProtKB-UniRule"/>
</dbReference>
<dbReference type="InterPro" id="IPR004159">
    <property type="entry name" value="Put_SAM_MeTrfase"/>
</dbReference>
<comment type="similarity">
    <text evidence="2 6">Belongs to the methyltransferase superfamily.</text>
</comment>
<comment type="subcellular location">
    <subcellularLocation>
        <location evidence="5">Endomembrane system</location>
        <topology evidence="5">Single-pass membrane protein</topology>
    </subcellularLocation>
    <subcellularLocation>
        <location evidence="1 6">Membrane</location>
        <topology evidence="1 6">Single-pass type II membrane protein</topology>
    </subcellularLocation>
</comment>
<dbReference type="GO" id="GO:0016020">
    <property type="term" value="C:membrane"/>
    <property type="evidence" value="ECO:0007669"/>
    <property type="project" value="UniProtKB-SubCell"/>
</dbReference>
<dbReference type="PANTHER" id="PTHR10108">
    <property type="entry name" value="SAM-DEPENDENT METHYLTRANSFERASE"/>
    <property type="match status" value="1"/>
</dbReference>
<dbReference type="EMBL" id="JACGCM010000601">
    <property type="protein sequence ID" value="KAF6170164.1"/>
    <property type="molecule type" value="Genomic_DNA"/>
</dbReference>
<accession>A0A7J7NT52</accession>
<comment type="caution">
    <text evidence="7">The sequence shown here is derived from an EMBL/GenBank/DDBJ whole genome shotgun (WGS) entry which is preliminary data.</text>
</comment>
<name>A0A7J7NT52_9MAGN</name>
<evidence type="ECO:0000256" key="1">
    <source>
        <dbReference type="ARBA" id="ARBA00004606"/>
    </source>
</evidence>
<dbReference type="AlphaFoldDB" id="A0A7J7NT52"/>
<dbReference type="PANTHER" id="PTHR10108:SF1120">
    <property type="entry name" value="METHYLTRANSFERASE PMT8-RELATED"/>
    <property type="match status" value="1"/>
</dbReference>
<protein>
    <recommendedName>
        <fullName evidence="6">Methyltransferase</fullName>
        <ecNumber evidence="6">2.1.1.-</ecNumber>
    </recommendedName>
</protein>